<dbReference type="EMBL" id="GEEE01006898">
    <property type="protein sequence ID" value="JAP56327.1"/>
    <property type="molecule type" value="Transcribed_RNA"/>
</dbReference>
<accession>A0A0X3Q2A9</accession>
<protein>
    <submittedName>
        <fullName evidence="1">Myosin regulatory light chain, striated muscle, isoform</fullName>
    </submittedName>
</protein>
<sequence>LQLLVATLDQVDEFLVVYLASLDGRLLPRLADLKYGSNTRLCTGPIKSVVGGVINRILFKIPKRDFGWKDWTSWIFNSDYVAVQLKDISVSLKCRLLTGRLSDHEGA</sequence>
<organism evidence="1">
    <name type="scientific">Schistocephalus solidus</name>
    <name type="common">Tapeworm</name>
    <dbReference type="NCBI Taxonomy" id="70667"/>
    <lineage>
        <taxon>Eukaryota</taxon>
        <taxon>Metazoa</taxon>
        <taxon>Spiralia</taxon>
        <taxon>Lophotrochozoa</taxon>
        <taxon>Platyhelminthes</taxon>
        <taxon>Cestoda</taxon>
        <taxon>Eucestoda</taxon>
        <taxon>Diphyllobothriidea</taxon>
        <taxon>Diphyllobothriidae</taxon>
        <taxon>Schistocephalus</taxon>
    </lineage>
</organism>
<proteinExistence type="predicted"/>
<reference evidence="1" key="1">
    <citation type="submission" date="2016-01" db="EMBL/GenBank/DDBJ databases">
        <title>Reference transcriptome for the parasite Schistocephalus solidus: insights into the molecular evolution of parasitism.</title>
        <authorList>
            <person name="Hebert F.O."/>
            <person name="Grambauer S."/>
            <person name="Barber I."/>
            <person name="Landry C.R."/>
            <person name="Aubin-Horth N."/>
        </authorList>
    </citation>
    <scope>NUCLEOTIDE SEQUENCE</scope>
</reference>
<evidence type="ECO:0000313" key="1">
    <source>
        <dbReference type="EMBL" id="JAP56327.1"/>
    </source>
</evidence>
<dbReference type="AlphaFoldDB" id="A0A0X3Q2A9"/>
<gene>
    <name evidence="1" type="primary">MLR</name>
    <name evidence="1" type="ORF">TR153173</name>
</gene>
<feature type="non-terminal residue" evidence="1">
    <location>
        <position position="1"/>
    </location>
</feature>
<name>A0A0X3Q2A9_SCHSO</name>